<reference evidence="2 3" key="1">
    <citation type="submission" date="2014-04" db="EMBL/GenBank/DDBJ databases">
        <authorList>
            <consortium name="DOE Joint Genome Institute"/>
            <person name="Kuo A."/>
            <person name="Girlanda M."/>
            <person name="Perotto S."/>
            <person name="Kohler A."/>
            <person name="Nagy L.G."/>
            <person name="Floudas D."/>
            <person name="Copeland A."/>
            <person name="Barry K.W."/>
            <person name="Cichocki N."/>
            <person name="Veneault-Fourrey C."/>
            <person name="LaButti K."/>
            <person name="Lindquist E.A."/>
            <person name="Lipzen A."/>
            <person name="Lundell T."/>
            <person name="Morin E."/>
            <person name="Murat C."/>
            <person name="Sun H."/>
            <person name="Tunlid A."/>
            <person name="Henrissat B."/>
            <person name="Grigoriev I.V."/>
            <person name="Hibbett D.S."/>
            <person name="Martin F."/>
            <person name="Nordberg H.P."/>
            <person name="Cantor M.N."/>
            <person name="Hua S.X."/>
        </authorList>
    </citation>
    <scope>NUCLEOTIDE SEQUENCE [LARGE SCALE GENOMIC DNA]</scope>
    <source>
        <strain evidence="2 3">MUT 4182</strain>
    </source>
</reference>
<name>A0A0C3Q718_9AGAM</name>
<feature type="region of interest" description="Disordered" evidence="1">
    <location>
        <begin position="1"/>
        <end position="207"/>
    </location>
</feature>
<sequence length="303" mass="33756">MFTLLSSTPAGHPATPLSPSTLAQHGTPSKKQDSKKGSTLARTFKKLKEVVIRTRPNEKVRNPPKDADIPQHQHVYNTSQRTPKPTMDSSLHLAPRRGLASVGQPSTTANPQRPSQTVAPARSIRPNNEDIQNGKPRTPKPTEFSVLQQTRRAGPTPTGGLSNLGTSQRPPRAHARTHRYPTAATPPQRPHTRSNGPPNPDLDRRPANAPRELGLRLIPLQAPPVVDNGGGRRLTDKERLEISQREFEAEMACQRRYAKTLKREHLARTRRKAERDSPLMRLLDALDPFFQEQEQLASSRELL</sequence>
<protein>
    <submittedName>
        <fullName evidence="2">Uncharacterized protein</fullName>
    </submittedName>
</protein>
<proteinExistence type="predicted"/>
<dbReference type="Proteomes" id="UP000054248">
    <property type="component" value="Unassembled WGS sequence"/>
</dbReference>
<dbReference type="EMBL" id="KN823207">
    <property type="protein sequence ID" value="KIO19721.1"/>
    <property type="molecule type" value="Genomic_DNA"/>
</dbReference>
<evidence type="ECO:0000313" key="2">
    <source>
        <dbReference type="EMBL" id="KIO19721.1"/>
    </source>
</evidence>
<organism evidence="2 3">
    <name type="scientific">Tulasnella calospora MUT 4182</name>
    <dbReference type="NCBI Taxonomy" id="1051891"/>
    <lineage>
        <taxon>Eukaryota</taxon>
        <taxon>Fungi</taxon>
        <taxon>Dikarya</taxon>
        <taxon>Basidiomycota</taxon>
        <taxon>Agaricomycotina</taxon>
        <taxon>Agaricomycetes</taxon>
        <taxon>Cantharellales</taxon>
        <taxon>Tulasnellaceae</taxon>
        <taxon>Tulasnella</taxon>
    </lineage>
</organism>
<reference evidence="3" key="2">
    <citation type="submission" date="2015-01" db="EMBL/GenBank/DDBJ databases">
        <title>Evolutionary Origins and Diversification of the Mycorrhizal Mutualists.</title>
        <authorList>
            <consortium name="DOE Joint Genome Institute"/>
            <consortium name="Mycorrhizal Genomics Consortium"/>
            <person name="Kohler A."/>
            <person name="Kuo A."/>
            <person name="Nagy L.G."/>
            <person name="Floudas D."/>
            <person name="Copeland A."/>
            <person name="Barry K.W."/>
            <person name="Cichocki N."/>
            <person name="Veneault-Fourrey C."/>
            <person name="LaButti K."/>
            <person name="Lindquist E.A."/>
            <person name="Lipzen A."/>
            <person name="Lundell T."/>
            <person name="Morin E."/>
            <person name="Murat C."/>
            <person name="Riley R."/>
            <person name="Ohm R."/>
            <person name="Sun H."/>
            <person name="Tunlid A."/>
            <person name="Henrissat B."/>
            <person name="Grigoriev I.V."/>
            <person name="Hibbett D.S."/>
            <person name="Martin F."/>
        </authorList>
    </citation>
    <scope>NUCLEOTIDE SEQUENCE [LARGE SCALE GENOMIC DNA]</scope>
    <source>
        <strain evidence="3">MUT 4182</strain>
    </source>
</reference>
<accession>A0A0C3Q718</accession>
<dbReference type="AlphaFoldDB" id="A0A0C3Q718"/>
<dbReference type="HOGENOM" id="CLU_918868_0_0_1"/>
<evidence type="ECO:0000256" key="1">
    <source>
        <dbReference type="SAM" id="MobiDB-lite"/>
    </source>
</evidence>
<keyword evidence="3" id="KW-1185">Reference proteome</keyword>
<feature type="compositionally biased region" description="Polar residues" evidence="1">
    <location>
        <begin position="17"/>
        <end position="29"/>
    </location>
</feature>
<evidence type="ECO:0000313" key="3">
    <source>
        <dbReference type="Proteomes" id="UP000054248"/>
    </source>
</evidence>
<feature type="compositionally biased region" description="Polar residues" evidence="1">
    <location>
        <begin position="74"/>
        <end position="89"/>
    </location>
</feature>
<gene>
    <name evidence="2" type="ORF">M407DRAFT_30648</name>
</gene>
<feature type="compositionally biased region" description="Polar residues" evidence="1">
    <location>
        <begin position="103"/>
        <end position="118"/>
    </location>
</feature>
<feature type="compositionally biased region" description="Polar residues" evidence="1">
    <location>
        <begin position="159"/>
        <end position="169"/>
    </location>
</feature>
<feature type="compositionally biased region" description="Basic and acidic residues" evidence="1">
    <location>
        <begin position="46"/>
        <end position="71"/>
    </location>
</feature>